<proteinExistence type="predicted"/>
<dbReference type="InterPro" id="IPR043128">
    <property type="entry name" value="Rev_trsase/Diguanyl_cyclase"/>
</dbReference>
<dbReference type="CDD" id="cd01949">
    <property type="entry name" value="GGDEF"/>
    <property type="match status" value="1"/>
</dbReference>
<protein>
    <recommendedName>
        <fullName evidence="1">diguanylate cyclase</fullName>
        <ecNumber evidence="1">2.7.7.65</ecNumber>
    </recommendedName>
</protein>
<dbReference type="EMBL" id="JADIKL010000004">
    <property type="protein sequence ID" value="MFK2931132.1"/>
    <property type="molecule type" value="Genomic_DNA"/>
</dbReference>
<dbReference type="Proteomes" id="UP001620397">
    <property type="component" value="Unassembled WGS sequence"/>
</dbReference>
<dbReference type="EC" id="2.7.7.65" evidence="1"/>
<dbReference type="InterPro" id="IPR000160">
    <property type="entry name" value="GGDEF_dom"/>
</dbReference>
<dbReference type="PANTHER" id="PTHR45138">
    <property type="entry name" value="REGULATORY COMPONENTS OF SENSORY TRANSDUCTION SYSTEM"/>
    <property type="match status" value="1"/>
</dbReference>
<evidence type="ECO:0000256" key="3">
    <source>
        <dbReference type="SAM" id="Phobius"/>
    </source>
</evidence>
<keyword evidence="3" id="KW-0812">Transmembrane</keyword>
<keyword evidence="3" id="KW-0472">Membrane</keyword>
<evidence type="ECO:0000313" key="6">
    <source>
        <dbReference type="Proteomes" id="UP001620397"/>
    </source>
</evidence>
<evidence type="ECO:0000313" key="5">
    <source>
        <dbReference type="EMBL" id="MFK2931132.1"/>
    </source>
</evidence>
<organism evidence="5 6">
    <name type="scientific">Dyella agri</name>
    <dbReference type="NCBI Taxonomy" id="1926869"/>
    <lineage>
        <taxon>Bacteria</taxon>
        <taxon>Pseudomonadati</taxon>
        <taxon>Pseudomonadota</taxon>
        <taxon>Gammaproteobacteria</taxon>
        <taxon>Lysobacterales</taxon>
        <taxon>Rhodanobacteraceae</taxon>
        <taxon>Dyella</taxon>
    </lineage>
</organism>
<dbReference type="Pfam" id="PF00990">
    <property type="entry name" value="GGDEF"/>
    <property type="match status" value="1"/>
</dbReference>
<keyword evidence="3" id="KW-1133">Transmembrane helix</keyword>
<accession>A0ABW8KG80</accession>
<keyword evidence="6" id="KW-1185">Reference proteome</keyword>
<evidence type="ECO:0000256" key="2">
    <source>
        <dbReference type="ARBA" id="ARBA00034247"/>
    </source>
</evidence>
<dbReference type="PROSITE" id="PS50887">
    <property type="entry name" value="GGDEF"/>
    <property type="match status" value="1"/>
</dbReference>
<reference evidence="5 6" key="1">
    <citation type="submission" date="2020-10" db="EMBL/GenBank/DDBJ databases">
        <title>Phylogeny of dyella-like bacteria.</title>
        <authorList>
            <person name="Fu J."/>
        </authorList>
    </citation>
    <scope>NUCLEOTIDE SEQUENCE [LARGE SCALE GENOMIC DNA]</scope>
    <source>
        <strain evidence="5 6">DKC-1</strain>
    </source>
</reference>
<dbReference type="SUPFAM" id="SSF55073">
    <property type="entry name" value="Nucleotide cyclase"/>
    <property type="match status" value="1"/>
</dbReference>
<name>A0ABW8KG80_9GAMM</name>
<dbReference type="NCBIfam" id="TIGR00254">
    <property type="entry name" value="GGDEF"/>
    <property type="match status" value="1"/>
</dbReference>
<comment type="caution">
    <text evidence="5">The sequence shown here is derived from an EMBL/GenBank/DDBJ whole genome shotgun (WGS) entry which is preliminary data.</text>
</comment>
<feature type="domain" description="GGDEF" evidence="4">
    <location>
        <begin position="105"/>
        <end position="239"/>
    </location>
</feature>
<dbReference type="RefSeq" id="WP_404538956.1">
    <property type="nucleotide sequence ID" value="NZ_JADIKL010000004.1"/>
</dbReference>
<comment type="catalytic activity">
    <reaction evidence="2">
        <text>2 GTP = 3',3'-c-di-GMP + 2 diphosphate</text>
        <dbReference type="Rhea" id="RHEA:24898"/>
        <dbReference type="ChEBI" id="CHEBI:33019"/>
        <dbReference type="ChEBI" id="CHEBI:37565"/>
        <dbReference type="ChEBI" id="CHEBI:58805"/>
        <dbReference type="EC" id="2.7.7.65"/>
    </reaction>
</comment>
<dbReference type="PANTHER" id="PTHR45138:SF9">
    <property type="entry name" value="DIGUANYLATE CYCLASE DGCM-RELATED"/>
    <property type="match status" value="1"/>
</dbReference>
<dbReference type="InterPro" id="IPR050469">
    <property type="entry name" value="Diguanylate_Cyclase"/>
</dbReference>
<evidence type="ECO:0000259" key="4">
    <source>
        <dbReference type="PROSITE" id="PS50887"/>
    </source>
</evidence>
<dbReference type="InterPro" id="IPR029787">
    <property type="entry name" value="Nucleotide_cyclase"/>
</dbReference>
<dbReference type="Gene3D" id="3.30.70.270">
    <property type="match status" value="1"/>
</dbReference>
<sequence>MSSTPDAVAVPPSQRHSLAWLLLPVLGVVLLAWWASLRRARQLGQQTEQLTRQQRFLKSAHSHLQRRSEQLQYLSMHDPLTGTLNRHAFAGELRARIDHLSKYNQPLCLIVFDLDHFKQINDRYGHQAGDAALALVVGVAREHLVSDDLFGRFGGDEFMIACGGQDTTQATALADALRTAVAARAPQAEPPIPDLTLSLGVAQADPQRGYDADELFARADAALYAAKRRGRNQVVADASDEALPMPDAVRRHL</sequence>
<evidence type="ECO:0000256" key="1">
    <source>
        <dbReference type="ARBA" id="ARBA00012528"/>
    </source>
</evidence>
<dbReference type="SMART" id="SM00267">
    <property type="entry name" value="GGDEF"/>
    <property type="match status" value="1"/>
</dbReference>
<feature type="transmembrane region" description="Helical" evidence="3">
    <location>
        <begin position="18"/>
        <end position="37"/>
    </location>
</feature>
<gene>
    <name evidence="5" type="ORF">ISP14_10035</name>
</gene>